<protein>
    <submittedName>
        <fullName evidence="7">U2AF65-like splicing factor</fullName>
    </submittedName>
</protein>
<proteinExistence type="predicted"/>
<dbReference type="AlphaFoldDB" id="A0A3R7MIS4"/>
<keyword evidence="8" id="KW-1185">Reference proteome</keyword>
<dbReference type="GO" id="GO:0003723">
    <property type="term" value="F:RNA binding"/>
    <property type="evidence" value="ECO:0007669"/>
    <property type="project" value="UniProtKB-UniRule"/>
</dbReference>
<feature type="region of interest" description="Disordered" evidence="5">
    <location>
        <begin position="183"/>
        <end position="237"/>
    </location>
</feature>
<feature type="compositionally biased region" description="Basic and acidic residues" evidence="5">
    <location>
        <begin position="1"/>
        <end position="23"/>
    </location>
</feature>
<feature type="compositionally biased region" description="Polar residues" evidence="5">
    <location>
        <begin position="26"/>
        <end position="36"/>
    </location>
</feature>
<dbReference type="Proteomes" id="UP000283634">
    <property type="component" value="Unassembled WGS sequence"/>
</dbReference>
<evidence type="ECO:0000313" key="7">
    <source>
        <dbReference type="EMBL" id="RNF06688.1"/>
    </source>
</evidence>
<dbReference type="PANTHER" id="PTHR23139">
    <property type="entry name" value="RNA-BINDING PROTEIN"/>
    <property type="match status" value="1"/>
</dbReference>
<dbReference type="EMBL" id="MKGL01000103">
    <property type="protein sequence ID" value="RNF06688.1"/>
    <property type="molecule type" value="Genomic_DNA"/>
</dbReference>
<evidence type="ECO:0000256" key="3">
    <source>
        <dbReference type="ARBA" id="ARBA00023187"/>
    </source>
</evidence>
<feature type="compositionally biased region" description="Pro residues" evidence="5">
    <location>
        <begin position="184"/>
        <end position="198"/>
    </location>
</feature>
<dbReference type="GO" id="GO:0006397">
    <property type="term" value="P:mRNA processing"/>
    <property type="evidence" value="ECO:0007669"/>
    <property type="project" value="UniProtKB-KW"/>
</dbReference>
<evidence type="ECO:0000256" key="2">
    <source>
        <dbReference type="ARBA" id="ARBA00022884"/>
    </source>
</evidence>
<feature type="region of interest" description="Disordered" evidence="5">
    <location>
        <begin position="840"/>
        <end position="881"/>
    </location>
</feature>
<feature type="region of interest" description="Disordered" evidence="5">
    <location>
        <begin position="1"/>
        <end position="146"/>
    </location>
</feature>
<feature type="compositionally biased region" description="Pro residues" evidence="5">
    <location>
        <begin position="668"/>
        <end position="678"/>
    </location>
</feature>
<feature type="compositionally biased region" description="Low complexity" evidence="5">
    <location>
        <begin position="106"/>
        <end position="117"/>
    </location>
</feature>
<comment type="caution">
    <text evidence="7">The sequence shown here is derived from an EMBL/GenBank/DDBJ whole genome shotgun (WGS) entry which is preliminary data.</text>
</comment>
<dbReference type="OMA" id="FRADVHG"/>
<gene>
    <name evidence="7" type="ORF">TraAM80_03636</name>
</gene>
<dbReference type="Pfam" id="PF00076">
    <property type="entry name" value="RRM_1"/>
    <property type="match status" value="1"/>
</dbReference>
<reference evidence="7 8" key="1">
    <citation type="journal article" date="2018" name="BMC Genomics">
        <title>Genomic comparison of Trypanosoma conorhini and Trypanosoma rangeli to Trypanosoma cruzi strains of high and low virulence.</title>
        <authorList>
            <person name="Bradwell K.R."/>
            <person name="Koparde V.N."/>
            <person name="Matveyev A.V."/>
            <person name="Serrano M.G."/>
            <person name="Alves J.M."/>
            <person name="Parikh H."/>
            <person name="Huang B."/>
            <person name="Lee V."/>
            <person name="Espinosa-Alvarez O."/>
            <person name="Ortiz P.A."/>
            <person name="Costa-Martins A.G."/>
            <person name="Teixeira M.M."/>
            <person name="Buck G.A."/>
        </authorList>
    </citation>
    <scope>NUCLEOTIDE SEQUENCE [LARGE SCALE GENOMIC DNA]</scope>
    <source>
        <strain evidence="7 8">AM80</strain>
    </source>
</reference>
<sequence>MGRDSRGDRYARRGDIVSDRHGVAESSGSASKNSTRYGRYAGKRRSRSPQSGRRGASEERDSDRYRGRRRSNSEEQRRRRHGTGRGRSGSKEVTKKGRGRRRSRSLESSSSTSSMSRRGGGGRKRFEAVDMRELLQPETPTAAGGTAAPLPAEMIMALIQQQQQQMLFQHQDAVTSVRDVVMPTPDPTAAPEPAPVVPAAPANVDTTNEAQQYQQQPQQGGEKREANEESVSRPEVPSRVLPSVADFVPVIPKSLLSLLSAPGAANNDGSSHGGGGGGGGLPGANAGGEAEDGQQGALMTTTGALAVLQAPKLSPEAERRAREARRAHISCFPQGTTRQELLDYFTTIIPMVRRVKVQKEMDRFTEILREEGGPKADIERREIPPDAIVDVDHVIDLAVNSAKSKPFAFLEVNLADLVTELVEESQRDPERFTFIAADGQSYPITIRRPRDYQALAGVDNRKVVMLGFPSTLSMQKLRMAFEEFGPLLAFDVKAGMAYGEFEKESDAIDFVGDLHGQTLGTNVVVLMPLYDWLKVVCTHADIDVALDPDDPVSGASLLAKDGQVAGALVPVLAEDVERTEEPVNHMKELVEFAVQLPDVVLHFAKTFPHLATLYGSTVPIYPTRVLVLLNLFDEEELVLDDTYERLVDEISGEVEKYGRVKTLIVPRRAPPPIPPKPPKNYFGSRINMSKKSGGGGGRDRRQKLSQGAGGASSAALYVPRDGAPPLKTENEEGGALGRNDFDMDYVDEEAQYEQAKVEYLRAREEYTERLVHPIHGGFGRVFVEYESVDEAAEAQRAIAGRLFGGRTIVTSFMFEDVLHPPTAEEMEVEADKKLQLYLESMGAGSDDGEAQPEEVTAANDTVDDRETAQVGNGIGEVEASS</sequence>
<dbReference type="InterPro" id="IPR000504">
    <property type="entry name" value="RRM_dom"/>
</dbReference>
<name>A0A3R7MIS4_TRYRA</name>
<evidence type="ECO:0000256" key="1">
    <source>
        <dbReference type="ARBA" id="ARBA00022664"/>
    </source>
</evidence>
<keyword evidence="1" id="KW-0507">mRNA processing</keyword>
<feature type="compositionally biased region" description="Basic and acidic residues" evidence="5">
    <location>
        <begin position="221"/>
        <end position="232"/>
    </location>
</feature>
<feature type="compositionally biased region" description="Low complexity" evidence="5">
    <location>
        <begin position="199"/>
        <end position="219"/>
    </location>
</feature>
<feature type="region of interest" description="Disordered" evidence="5">
    <location>
        <begin position="267"/>
        <end position="293"/>
    </location>
</feature>
<dbReference type="RefSeq" id="XP_029239401.1">
    <property type="nucleotide sequence ID" value="XM_029380590.1"/>
</dbReference>
<feature type="compositionally biased region" description="Low complexity" evidence="5">
    <location>
        <begin position="137"/>
        <end position="146"/>
    </location>
</feature>
<organism evidence="7 8">
    <name type="scientific">Trypanosoma rangeli</name>
    <dbReference type="NCBI Taxonomy" id="5698"/>
    <lineage>
        <taxon>Eukaryota</taxon>
        <taxon>Discoba</taxon>
        <taxon>Euglenozoa</taxon>
        <taxon>Kinetoplastea</taxon>
        <taxon>Metakinetoplastina</taxon>
        <taxon>Trypanosomatida</taxon>
        <taxon>Trypanosomatidae</taxon>
        <taxon>Trypanosoma</taxon>
        <taxon>Herpetosoma</taxon>
    </lineage>
</organism>
<dbReference type="PROSITE" id="PS50102">
    <property type="entry name" value="RRM"/>
    <property type="match status" value="1"/>
</dbReference>
<dbReference type="OrthoDB" id="10266058at2759"/>
<feature type="region of interest" description="Disordered" evidence="5">
    <location>
        <begin position="668"/>
        <end position="740"/>
    </location>
</feature>
<dbReference type="GeneID" id="40327569"/>
<evidence type="ECO:0000313" key="8">
    <source>
        <dbReference type="Proteomes" id="UP000283634"/>
    </source>
</evidence>
<feature type="compositionally biased region" description="Basic and acidic residues" evidence="5">
    <location>
        <begin position="124"/>
        <end position="135"/>
    </location>
</feature>
<dbReference type="Gene3D" id="3.30.70.330">
    <property type="match status" value="3"/>
</dbReference>
<dbReference type="InterPro" id="IPR035979">
    <property type="entry name" value="RBD_domain_sf"/>
</dbReference>
<feature type="compositionally biased region" description="Basic and acidic residues" evidence="5">
    <location>
        <begin position="55"/>
        <end position="77"/>
    </location>
</feature>
<evidence type="ECO:0000259" key="6">
    <source>
        <dbReference type="PROSITE" id="PS50102"/>
    </source>
</evidence>
<evidence type="ECO:0000256" key="5">
    <source>
        <dbReference type="SAM" id="MobiDB-lite"/>
    </source>
</evidence>
<keyword evidence="2 4" id="KW-0694">RNA-binding</keyword>
<dbReference type="SUPFAM" id="SSF54928">
    <property type="entry name" value="RNA-binding domain, RBD"/>
    <property type="match status" value="1"/>
</dbReference>
<accession>A0A3R7MIS4</accession>
<dbReference type="GO" id="GO:0008380">
    <property type="term" value="P:RNA splicing"/>
    <property type="evidence" value="ECO:0007669"/>
    <property type="project" value="UniProtKB-KW"/>
</dbReference>
<feature type="domain" description="RRM" evidence="6">
    <location>
        <begin position="461"/>
        <end position="525"/>
    </location>
</feature>
<evidence type="ECO:0000256" key="4">
    <source>
        <dbReference type="PROSITE-ProRule" id="PRU00176"/>
    </source>
</evidence>
<feature type="compositionally biased region" description="Gly residues" evidence="5">
    <location>
        <begin position="271"/>
        <end position="286"/>
    </location>
</feature>
<keyword evidence="3" id="KW-0508">mRNA splicing</keyword>
<dbReference type="InterPro" id="IPR012677">
    <property type="entry name" value="Nucleotide-bd_a/b_plait_sf"/>
</dbReference>